<protein>
    <submittedName>
        <fullName evidence="1">Uncharacterized protein</fullName>
    </submittedName>
</protein>
<dbReference type="EMBL" id="CM026433">
    <property type="protein sequence ID" value="KAG0554088.1"/>
    <property type="molecule type" value="Genomic_DNA"/>
</dbReference>
<organism evidence="1 2">
    <name type="scientific">Ceratodon purpureus</name>
    <name type="common">Fire moss</name>
    <name type="synonym">Dicranum purpureum</name>
    <dbReference type="NCBI Taxonomy" id="3225"/>
    <lineage>
        <taxon>Eukaryota</taxon>
        <taxon>Viridiplantae</taxon>
        <taxon>Streptophyta</taxon>
        <taxon>Embryophyta</taxon>
        <taxon>Bryophyta</taxon>
        <taxon>Bryophytina</taxon>
        <taxon>Bryopsida</taxon>
        <taxon>Dicranidae</taxon>
        <taxon>Pseudoditrichales</taxon>
        <taxon>Ditrichaceae</taxon>
        <taxon>Ceratodon</taxon>
    </lineage>
</organism>
<keyword evidence="2" id="KW-1185">Reference proteome</keyword>
<comment type="caution">
    <text evidence="1">The sequence shown here is derived from an EMBL/GenBank/DDBJ whole genome shotgun (WGS) entry which is preliminary data.</text>
</comment>
<dbReference type="Proteomes" id="UP000822688">
    <property type="component" value="Chromosome 12"/>
</dbReference>
<gene>
    <name evidence="1" type="ORF">KC19_12G061400</name>
</gene>
<reference evidence="1" key="1">
    <citation type="submission" date="2020-06" db="EMBL/GenBank/DDBJ databases">
        <title>WGS assembly of Ceratodon purpureus strain R40.</title>
        <authorList>
            <person name="Carey S.B."/>
            <person name="Jenkins J."/>
            <person name="Shu S."/>
            <person name="Lovell J.T."/>
            <person name="Sreedasyam A."/>
            <person name="Maumus F."/>
            <person name="Tiley G.P."/>
            <person name="Fernandez-Pozo N."/>
            <person name="Barry K."/>
            <person name="Chen C."/>
            <person name="Wang M."/>
            <person name="Lipzen A."/>
            <person name="Daum C."/>
            <person name="Saski C.A."/>
            <person name="Payton A.C."/>
            <person name="Mcbreen J.C."/>
            <person name="Conrad R.E."/>
            <person name="Kollar L.M."/>
            <person name="Olsson S."/>
            <person name="Huttunen S."/>
            <person name="Landis J.B."/>
            <person name="Wickett N.J."/>
            <person name="Johnson M.G."/>
            <person name="Rensing S.A."/>
            <person name="Grimwood J."/>
            <person name="Schmutz J."/>
            <person name="Mcdaniel S.F."/>
        </authorList>
    </citation>
    <scope>NUCLEOTIDE SEQUENCE</scope>
    <source>
        <strain evidence="1">R40</strain>
    </source>
</reference>
<proteinExistence type="predicted"/>
<name>A0A8T0G875_CERPU</name>
<evidence type="ECO:0000313" key="1">
    <source>
        <dbReference type="EMBL" id="KAG0554088.1"/>
    </source>
</evidence>
<sequence length="100" mass="11592">MQLVRDRPYILAAVWISLEIFSARVRRLCCTLQLVEILFGDSGECASGKRLYKTNLQNTIPILHIIVCRLYKINLQYTNHNRYTILVGVLEVNSMEPTYC</sequence>
<evidence type="ECO:0000313" key="2">
    <source>
        <dbReference type="Proteomes" id="UP000822688"/>
    </source>
</evidence>
<accession>A0A8T0G875</accession>
<dbReference type="AlphaFoldDB" id="A0A8T0G875"/>